<comment type="caution">
    <text evidence="1">The sequence shown here is derived from an EMBL/GenBank/DDBJ whole genome shotgun (WGS) entry which is preliminary data.</text>
</comment>
<dbReference type="AlphaFoldDB" id="A0A4Y2UZ88"/>
<dbReference type="Proteomes" id="UP000499080">
    <property type="component" value="Unassembled WGS sequence"/>
</dbReference>
<sequence length="94" mass="11021">MLEDVIRHSSFDFMKQNTKTYLEKLDKMPDEMIRNDPDIPDDMRDMLLSDKREIMKNDAKLIRKAPLTGSACNALLEKDKRTTQTRNSSHHVQN</sequence>
<proteinExistence type="predicted"/>
<name>A0A4Y2UZ88_ARAVE</name>
<gene>
    <name evidence="1" type="ORF">AVEN_9217_1</name>
</gene>
<accession>A0A4Y2UZ88</accession>
<evidence type="ECO:0000313" key="2">
    <source>
        <dbReference type="Proteomes" id="UP000499080"/>
    </source>
</evidence>
<dbReference type="OrthoDB" id="205623at2759"/>
<evidence type="ECO:0000313" key="1">
    <source>
        <dbReference type="EMBL" id="GBO18309.1"/>
    </source>
</evidence>
<keyword evidence="2" id="KW-1185">Reference proteome</keyword>
<organism evidence="1 2">
    <name type="scientific">Araneus ventricosus</name>
    <name type="common">Orbweaver spider</name>
    <name type="synonym">Epeira ventricosa</name>
    <dbReference type="NCBI Taxonomy" id="182803"/>
    <lineage>
        <taxon>Eukaryota</taxon>
        <taxon>Metazoa</taxon>
        <taxon>Ecdysozoa</taxon>
        <taxon>Arthropoda</taxon>
        <taxon>Chelicerata</taxon>
        <taxon>Arachnida</taxon>
        <taxon>Araneae</taxon>
        <taxon>Araneomorphae</taxon>
        <taxon>Entelegynae</taxon>
        <taxon>Araneoidea</taxon>
        <taxon>Araneidae</taxon>
        <taxon>Araneus</taxon>
    </lineage>
</organism>
<protein>
    <submittedName>
        <fullName evidence="1">Uncharacterized protein</fullName>
    </submittedName>
</protein>
<dbReference type="EMBL" id="BGPR01041949">
    <property type="protein sequence ID" value="GBO18309.1"/>
    <property type="molecule type" value="Genomic_DNA"/>
</dbReference>
<reference evidence="1 2" key="1">
    <citation type="journal article" date="2019" name="Sci. Rep.">
        <title>Orb-weaving spider Araneus ventricosus genome elucidates the spidroin gene catalogue.</title>
        <authorList>
            <person name="Kono N."/>
            <person name="Nakamura H."/>
            <person name="Ohtoshi R."/>
            <person name="Moran D.A.P."/>
            <person name="Shinohara A."/>
            <person name="Yoshida Y."/>
            <person name="Fujiwara M."/>
            <person name="Mori M."/>
            <person name="Tomita M."/>
            <person name="Arakawa K."/>
        </authorList>
    </citation>
    <scope>NUCLEOTIDE SEQUENCE [LARGE SCALE GENOMIC DNA]</scope>
</reference>